<dbReference type="InterPro" id="IPR027417">
    <property type="entry name" value="P-loop_NTPase"/>
</dbReference>
<dbReference type="InterPro" id="IPR029044">
    <property type="entry name" value="Nucleotide-diphossugar_trans"/>
</dbReference>
<dbReference type="CDD" id="cd00761">
    <property type="entry name" value="Glyco_tranf_GTA_type"/>
    <property type="match status" value="1"/>
</dbReference>
<sequence>MEQTTRLARDADAGTAVRPGRRVLFTAVRNEAPFLLEWIAYHQVIGFDTIIVASNDSDDGTDEVLQALEAAGQVQHIRHSVPVGQRPQANAARLVNDMGLLAEGDWALWLDADEFLNVQVGEGRLDDLIAALGPHDGALIAWRIFGDGGNARFPGRFISDAFTGASPPMFEKNLAVKTLFRFGRGVRGFGVEGNHRPVLAGGPDSAGLRFLAPNGQPIRTKNGVHAKWMAGKDTGGNWGVPRAELGHALAQINHYMVRTPDVYELKKARGRGWAAKVADNSNSRHTDDFYAINNRNDAEDRSILRFESEVSARMQHLLKDDATRLAQEAAQERAARSLAPADEPVPVTDRSEGRGDTRPTPFEPLHGDDFIFFIGFNKCGTTSLHGLLIGSGIAAHHWQARGRKNLAQVMQMNRALGRRPFFGFEKVVGFSDMTYADRGMFLEGCLHFDELHRAYPDAYFVLNTRPEDRWIRSRLNHGDGSLLARTMAATGLSREEIVESWTQLFRAHHARVESHFKGHPRYLRFDIENDPVSSLAGFLAPRFELDISKWQKLNSTRATVDPREAED</sequence>
<protein>
    <submittedName>
        <fullName evidence="2">Glycosyltransferase family 2 protein</fullName>
    </submittedName>
</protein>
<dbReference type="Proteomes" id="UP000526408">
    <property type="component" value="Unassembled WGS sequence"/>
</dbReference>
<dbReference type="Gene3D" id="3.40.50.300">
    <property type="entry name" value="P-loop containing nucleotide triphosphate hydrolases"/>
    <property type="match status" value="1"/>
</dbReference>
<comment type="caution">
    <text evidence="2">The sequence shown here is derived from an EMBL/GenBank/DDBJ whole genome shotgun (WGS) entry which is preliminary data.</text>
</comment>
<dbReference type="SUPFAM" id="SSF52540">
    <property type="entry name" value="P-loop containing nucleoside triphosphate hydrolases"/>
    <property type="match status" value="1"/>
</dbReference>
<dbReference type="GO" id="GO:0016740">
    <property type="term" value="F:transferase activity"/>
    <property type="evidence" value="ECO:0007669"/>
    <property type="project" value="UniProtKB-KW"/>
</dbReference>
<evidence type="ECO:0000256" key="1">
    <source>
        <dbReference type="SAM" id="MobiDB-lite"/>
    </source>
</evidence>
<evidence type="ECO:0000313" key="3">
    <source>
        <dbReference type="Proteomes" id="UP000526408"/>
    </source>
</evidence>
<name>A0A7X6GXA5_9RHOB</name>
<keyword evidence="2" id="KW-0808">Transferase</keyword>
<reference evidence="2 3" key="1">
    <citation type="submission" date="2020-04" db="EMBL/GenBank/DDBJ databases">
        <authorList>
            <person name="Yoon J."/>
        </authorList>
    </citation>
    <scope>NUCLEOTIDE SEQUENCE [LARGE SCALE GENOMIC DNA]</scope>
    <source>
        <strain evidence="2 3">KMU-115</strain>
    </source>
</reference>
<dbReference type="AlphaFoldDB" id="A0A7X6GXA5"/>
<dbReference type="InterPro" id="IPR040632">
    <property type="entry name" value="Sulfotransfer_4"/>
</dbReference>
<keyword evidence="3" id="KW-1185">Reference proteome</keyword>
<proteinExistence type="predicted"/>
<dbReference type="RefSeq" id="WP_168622489.1">
    <property type="nucleotide sequence ID" value="NZ_JAAZQQ010000002.1"/>
</dbReference>
<feature type="region of interest" description="Disordered" evidence="1">
    <location>
        <begin position="330"/>
        <end position="361"/>
    </location>
</feature>
<dbReference type="SUPFAM" id="SSF53448">
    <property type="entry name" value="Nucleotide-diphospho-sugar transferases"/>
    <property type="match status" value="1"/>
</dbReference>
<dbReference type="Gene3D" id="3.90.550.10">
    <property type="entry name" value="Spore Coat Polysaccharide Biosynthesis Protein SpsA, Chain A"/>
    <property type="match status" value="1"/>
</dbReference>
<evidence type="ECO:0000313" key="2">
    <source>
        <dbReference type="EMBL" id="NKX44094.1"/>
    </source>
</evidence>
<dbReference type="Pfam" id="PF17784">
    <property type="entry name" value="Sulfotransfer_4"/>
    <property type="match status" value="1"/>
</dbReference>
<dbReference type="PANTHER" id="PTHR36978">
    <property type="entry name" value="P-LOOP CONTAINING NUCLEOTIDE TRIPHOSPHATE HYDROLASE"/>
    <property type="match status" value="1"/>
</dbReference>
<dbReference type="Pfam" id="PF13704">
    <property type="entry name" value="Glyco_tranf_2_4"/>
    <property type="match status" value="1"/>
</dbReference>
<gene>
    <name evidence="2" type="ORF">HCU73_05790</name>
</gene>
<accession>A0A7X6GXA5</accession>
<dbReference type="EMBL" id="JAAZQQ010000002">
    <property type="protein sequence ID" value="NKX44094.1"/>
    <property type="molecule type" value="Genomic_DNA"/>
</dbReference>
<dbReference type="PANTHER" id="PTHR36978:SF4">
    <property type="entry name" value="P-LOOP CONTAINING NUCLEOSIDE TRIPHOSPHATE HYDROLASE PROTEIN"/>
    <property type="match status" value="1"/>
</dbReference>
<organism evidence="2 3">
    <name type="scientific">Roseicyclus persicicus</name>
    <dbReference type="NCBI Taxonomy" id="2650661"/>
    <lineage>
        <taxon>Bacteria</taxon>
        <taxon>Pseudomonadati</taxon>
        <taxon>Pseudomonadota</taxon>
        <taxon>Alphaproteobacteria</taxon>
        <taxon>Rhodobacterales</taxon>
        <taxon>Roseobacteraceae</taxon>
        <taxon>Roseicyclus</taxon>
    </lineage>
</organism>